<sequence length="198" mass="22470">MHLEKGFFFTIRELLLRPGKCVREYVNENRSRLVKPIIFIIVSSLIYTLVAHYFHIEKGNLAASDNKTITAVAISNWVHTHYGYANIIMGLFIGCWLKVFFRKHDVNFFEILILLSFVMGIGMLFLALGVFLNGITGFNLTQAYGVIIFLYLAWAIGQFFDPQKALSYIKAGSAYVLGFVTFNGGAWLIGLGYDTFIR</sequence>
<proteinExistence type="predicted"/>
<keyword evidence="3" id="KW-1185">Reference proteome</keyword>
<organism evidence="2 3">
    <name type="scientific">Undibacterium danionis</name>
    <dbReference type="NCBI Taxonomy" id="1812100"/>
    <lineage>
        <taxon>Bacteria</taxon>
        <taxon>Pseudomonadati</taxon>
        <taxon>Pseudomonadota</taxon>
        <taxon>Betaproteobacteria</taxon>
        <taxon>Burkholderiales</taxon>
        <taxon>Oxalobacteraceae</taxon>
        <taxon>Undibacterium</taxon>
    </lineage>
</organism>
<dbReference type="Proteomes" id="UP001589844">
    <property type="component" value="Unassembled WGS sequence"/>
</dbReference>
<feature type="transmembrane region" description="Helical" evidence="1">
    <location>
        <begin position="82"/>
        <end position="101"/>
    </location>
</feature>
<evidence type="ECO:0000313" key="3">
    <source>
        <dbReference type="Proteomes" id="UP001589844"/>
    </source>
</evidence>
<dbReference type="EMBL" id="JBHLXJ010000035">
    <property type="protein sequence ID" value="MFC0351963.1"/>
    <property type="molecule type" value="Genomic_DNA"/>
</dbReference>
<comment type="caution">
    <text evidence="2">The sequence shown here is derived from an EMBL/GenBank/DDBJ whole genome shotgun (WGS) entry which is preliminary data.</text>
</comment>
<reference evidence="2 3" key="1">
    <citation type="submission" date="2024-09" db="EMBL/GenBank/DDBJ databases">
        <authorList>
            <person name="Sun Q."/>
            <person name="Mori K."/>
        </authorList>
    </citation>
    <scope>NUCLEOTIDE SEQUENCE [LARGE SCALE GENOMIC DNA]</scope>
    <source>
        <strain evidence="2 3">CCM 8677</strain>
    </source>
</reference>
<keyword evidence="1" id="KW-0472">Membrane</keyword>
<gene>
    <name evidence="2" type="ORF">ACFFJH_19255</name>
</gene>
<feature type="transmembrane region" description="Helical" evidence="1">
    <location>
        <begin position="33"/>
        <end position="54"/>
    </location>
</feature>
<feature type="transmembrane region" description="Helical" evidence="1">
    <location>
        <begin position="108"/>
        <end position="131"/>
    </location>
</feature>
<accession>A0ABV6IJK5</accession>
<keyword evidence="1" id="KW-1133">Transmembrane helix</keyword>
<protein>
    <submittedName>
        <fullName evidence="2">DUF3667 domain-containing protein</fullName>
    </submittedName>
</protein>
<dbReference type="RefSeq" id="WP_390214688.1">
    <property type="nucleotide sequence ID" value="NZ_JBHLXJ010000035.1"/>
</dbReference>
<evidence type="ECO:0000313" key="2">
    <source>
        <dbReference type="EMBL" id="MFC0351963.1"/>
    </source>
</evidence>
<keyword evidence="1" id="KW-0812">Transmembrane</keyword>
<feature type="transmembrane region" description="Helical" evidence="1">
    <location>
        <begin position="143"/>
        <end position="160"/>
    </location>
</feature>
<feature type="transmembrane region" description="Helical" evidence="1">
    <location>
        <begin position="172"/>
        <end position="193"/>
    </location>
</feature>
<dbReference type="InterPro" id="IPR022134">
    <property type="entry name" value="DUF3667"/>
</dbReference>
<dbReference type="Pfam" id="PF12412">
    <property type="entry name" value="DUF3667"/>
    <property type="match status" value="1"/>
</dbReference>
<name>A0ABV6IJK5_9BURK</name>
<evidence type="ECO:0000256" key="1">
    <source>
        <dbReference type="SAM" id="Phobius"/>
    </source>
</evidence>